<dbReference type="Gene3D" id="3.20.20.370">
    <property type="entry name" value="Glycoside hydrolase/deacetylase"/>
    <property type="match status" value="1"/>
</dbReference>
<proteinExistence type="predicted"/>
<evidence type="ECO:0000313" key="2">
    <source>
        <dbReference type="Proteomes" id="UP000217083"/>
    </source>
</evidence>
<dbReference type="EMBL" id="NPIA01000008">
    <property type="protein sequence ID" value="OZM56056.1"/>
    <property type="molecule type" value="Genomic_DNA"/>
</dbReference>
<evidence type="ECO:0000313" key="1">
    <source>
        <dbReference type="EMBL" id="OZM56056.1"/>
    </source>
</evidence>
<name>A0A263BS90_9BACI</name>
<reference evidence="2" key="1">
    <citation type="submission" date="2017-08" db="EMBL/GenBank/DDBJ databases">
        <authorList>
            <person name="Huang Z."/>
        </authorList>
    </citation>
    <scope>NUCLEOTIDE SEQUENCE [LARGE SCALE GENOMIC DNA]</scope>
    <source>
        <strain evidence="2">SA5d-4</strain>
    </source>
</reference>
<dbReference type="Proteomes" id="UP000217083">
    <property type="component" value="Unassembled WGS sequence"/>
</dbReference>
<dbReference type="InterPro" id="IPR011330">
    <property type="entry name" value="Glyco_hydro/deAcase_b/a-brl"/>
</dbReference>
<protein>
    <submittedName>
        <fullName evidence="1">Uncharacterized protein</fullName>
    </submittedName>
</protein>
<gene>
    <name evidence="1" type="ORF">CIB95_13175</name>
</gene>
<keyword evidence="2" id="KW-1185">Reference proteome</keyword>
<sequence>MNKNGKFIISLDFELYWGIRDIWTLEQYYNNLIGVQQAVPKMLALFNKYEIHSTWATVGFLFFKNGEQLLKQIPLVLPNYQDKNLSPYEDLKVLAKQGKHGDTTLFAYPLIQLIKNTPNQEIATHTFSHYYCLEPGQTKASFKEDLKAAFKVANDEGIKMSSLIFPRNQVNSSYLEICKDFGITCYRGNENSLIYRASNKLENKLWKRGVRFLDAYFNLTGHHTYKVSDISREPLINLPASRFLRPYSKSLSFLEKLRLYRIKKNITYAAKHKEIYHLWWHPHNFGTNLEYNIKFLEEVLLHYKKMQKKYGMESINMGELANYLK</sequence>
<reference evidence="1 2" key="2">
    <citation type="submission" date="2017-09" db="EMBL/GenBank/DDBJ databases">
        <title>Bacillus patelloidae sp. nov., isolated from the intestinal tract of a marine limpet.</title>
        <authorList>
            <person name="Liu R."/>
            <person name="Dong C."/>
            <person name="Shao Z."/>
        </authorList>
    </citation>
    <scope>NUCLEOTIDE SEQUENCE [LARGE SCALE GENOMIC DNA]</scope>
    <source>
        <strain evidence="1 2">SA5d-4</strain>
    </source>
</reference>
<organism evidence="1 2">
    <name type="scientific">Lottiidibacillus patelloidae</name>
    <dbReference type="NCBI Taxonomy" id="2670334"/>
    <lineage>
        <taxon>Bacteria</taxon>
        <taxon>Bacillati</taxon>
        <taxon>Bacillota</taxon>
        <taxon>Bacilli</taxon>
        <taxon>Bacillales</taxon>
        <taxon>Bacillaceae</taxon>
        <taxon>Lottiidibacillus</taxon>
    </lineage>
</organism>
<comment type="caution">
    <text evidence="1">The sequence shown here is derived from an EMBL/GenBank/DDBJ whole genome shotgun (WGS) entry which is preliminary data.</text>
</comment>
<accession>A0A263BS90</accession>
<dbReference type="SUPFAM" id="SSF88713">
    <property type="entry name" value="Glycoside hydrolase/deacetylase"/>
    <property type="match status" value="1"/>
</dbReference>
<dbReference type="GO" id="GO:0005975">
    <property type="term" value="P:carbohydrate metabolic process"/>
    <property type="evidence" value="ECO:0007669"/>
    <property type="project" value="InterPro"/>
</dbReference>
<dbReference type="AlphaFoldDB" id="A0A263BS90"/>
<dbReference type="CDD" id="cd10929">
    <property type="entry name" value="CE4_u5"/>
    <property type="match status" value="1"/>
</dbReference>